<evidence type="ECO:0000256" key="1">
    <source>
        <dbReference type="SAM" id="MobiDB-lite"/>
    </source>
</evidence>
<organism evidence="3 4">
    <name type="scientific">Durusdinium trenchii</name>
    <dbReference type="NCBI Taxonomy" id="1381693"/>
    <lineage>
        <taxon>Eukaryota</taxon>
        <taxon>Sar</taxon>
        <taxon>Alveolata</taxon>
        <taxon>Dinophyceae</taxon>
        <taxon>Suessiales</taxon>
        <taxon>Symbiodiniaceae</taxon>
        <taxon>Durusdinium</taxon>
    </lineage>
</organism>
<feature type="transmembrane region" description="Helical" evidence="2">
    <location>
        <begin position="122"/>
        <end position="141"/>
    </location>
</feature>
<feature type="region of interest" description="Disordered" evidence="1">
    <location>
        <begin position="544"/>
        <end position="574"/>
    </location>
</feature>
<dbReference type="GO" id="GO:0003964">
    <property type="term" value="F:RNA-directed DNA polymerase activity"/>
    <property type="evidence" value="ECO:0007669"/>
    <property type="project" value="UniProtKB-KW"/>
</dbReference>
<evidence type="ECO:0000313" key="4">
    <source>
        <dbReference type="Proteomes" id="UP001642464"/>
    </source>
</evidence>
<feature type="transmembrane region" description="Helical" evidence="2">
    <location>
        <begin position="65"/>
        <end position="87"/>
    </location>
</feature>
<gene>
    <name evidence="3" type="ORF">SCF082_LOCUS41298</name>
</gene>
<reference evidence="3 4" key="1">
    <citation type="submission" date="2024-02" db="EMBL/GenBank/DDBJ databases">
        <authorList>
            <person name="Chen Y."/>
            <person name="Shah S."/>
            <person name="Dougan E. K."/>
            <person name="Thang M."/>
            <person name="Chan C."/>
        </authorList>
    </citation>
    <scope>NUCLEOTIDE SEQUENCE [LARGE SCALE GENOMIC DNA]</scope>
</reference>
<comment type="caution">
    <text evidence="3">The sequence shown here is derived from an EMBL/GenBank/DDBJ whole genome shotgun (WGS) entry which is preliminary data.</text>
</comment>
<keyword evidence="3" id="KW-0695">RNA-directed DNA polymerase</keyword>
<proteinExistence type="predicted"/>
<protein>
    <submittedName>
        <fullName evidence="3">Reverse transcriptase domain-containing protein</fullName>
    </submittedName>
</protein>
<evidence type="ECO:0000313" key="3">
    <source>
        <dbReference type="EMBL" id="CAK9087361.1"/>
    </source>
</evidence>
<keyword evidence="2" id="KW-0472">Membrane</keyword>
<dbReference type="EMBL" id="CAXAMM010039573">
    <property type="protein sequence ID" value="CAK9087361.1"/>
    <property type="molecule type" value="Genomic_DNA"/>
</dbReference>
<name>A0ABP0QGL0_9DINO</name>
<accession>A0ABP0QGL0</accession>
<evidence type="ECO:0000256" key="2">
    <source>
        <dbReference type="SAM" id="Phobius"/>
    </source>
</evidence>
<sequence length="574" mass="65335">MNTWAMLMILVLVLEPFHLWLTRNDLVDFHRWMCKWMQEDASIDFLKEARVEEEMAKLRKRNFNLFMRCTCHLDFILCILMFYQAWATPGLDSSVWATYCVVCYAFCTAAESIELTERFTYFCHFAALAAFISTAWSSAWVRSTMQGFHSAVRFCLVLVLLDPKITVPFQVLYTLVEVILHVCVMEEGDFWMQLASFSSGQLFVLVQTIASSIFIDLCLRGRIDAQLDTAEAESLLCGFRRVLRGVCDGDVLLDNHMNVAQESHCLKHLILTDVSLKGKSFEHLLVDDEQLVRFREFIEASNEAFQAPDSKGAAPPLCLRVSLRDAGGIRVATDIYHVPVPGIFGAHDLYHLLAFKEDPESRPQPEAGGDAVPSVLLPTWNPSDNAQSRRDSKSMLSESTGRSSQLPFCAELKEMSLLLDVDSELQDVIEAHLHFERDQQPRDLPSALHSTMPSLRKLVKPTDWEKVRSKAITFVERALRDPNLHPRVLKQMTWQLPHSCRVIAEEAAFKSFPNEEFPGKKLVWLHLKGFQPEKSHWRPFGLTGIQDTGSSGMPLTLRSRSKSKPVRPQSLTNR</sequence>
<keyword evidence="3" id="KW-0548">Nucleotidyltransferase</keyword>
<keyword evidence="2" id="KW-1133">Transmembrane helix</keyword>
<keyword evidence="4" id="KW-1185">Reference proteome</keyword>
<feature type="transmembrane region" description="Helical" evidence="2">
    <location>
        <begin position="6"/>
        <end position="22"/>
    </location>
</feature>
<keyword evidence="3" id="KW-0808">Transferase</keyword>
<dbReference type="Proteomes" id="UP001642464">
    <property type="component" value="Unassembled WGS sequence"/>
</dbReference>
<feature type="region of interest" description="Disordered" evidence="1">
    <location>
        <begin position="359"/>
        <end position="400"/>
    </location>
</feature>
<keyword evidence="2" id="KW-0812">Transmembrane</keyword>